<protein>
    <submittedName>
        <fullName evidence="1">Uncharacterized protein</fullName>
    </submittedName>
</protein>
<evidence type="ECO:0000313" key="1">
    <source>
        <dbReference type="EMBL" id="KLI62818.1"/>
    </source>
</evidence>
<gene>
    <name evidence="1" type="ORF">AAV99_12060</name>
</gene>
<reference evidence="1 2" key="1">
    <citation type="submission" date="2015-04" db="EMBL/GenBank/DDBJ databases">
        <title>The draft genome sequence of Erythrobacter marinus HWDM-33.</title>
        <authorList>
            <person name="Zhuang L."/>
            <person name="Liu Y."/>
            <person name="Shao Z."/>
        </authorList>
    </citation>
    <scope>NUCLEOTIDE SEQUENCE [LARGE SCALE GENOMIC DNA]</scope>
    <source>
        <strain evidence="1 2">HWDM-33</strain>
    </source>
</reference>
<name>A0A0H0XJS7_9SPHN</name>
<dbReference type="Proteomes" id="UP000053455">
    <property type="component" value="Unassembled WGS sequence"/>
</dbReference>
<dbReference type="PATRIC" id="fig|874156.12.peg.2479"/>
<dbReference type="STRING" id="874156.GCA_001021555_02491"/>
<accession>A0A0H0XJS7</accession>
<dbReference type="AlphaFoldDB" id="A0A0H0XJS7"/>
<sequence length="66" mass="7057">MVLLVSDRRDFFDILKDVPMKITETASKAAWCTPAIVDLDQDAEDVKNGLQAGTDGNAGLSMLSAS</sequence>
<proteinExistence type="predicted"/>
<keyword evidence="2" id="KW-1185">Reference proteome</keyword>
<evidence type="ECO:0000313" key="2">
    <source>
        <dbReference type="Proteomes" id="UP000053455"/>
    </source>
</evidence>
<organism evidence="1 2">
    <name type="scientific">Aurantiacibacter marinus</name>
    <dbReference type="NCBI Taxonomy" id="874156"/>
    <lineage>
        <taxon>Bacteria</taxon>
        <taxon>Pseudomonadati</taxon>
        <taxon>Pseudomonadota</taxon>
        <taxon>Alphaproteobacteria</taxon>
        <taxon>Sphingomonadales</taxon>
        <taxon>Erythrobacteraceae</taxon>
        <taxon>Aurantiacibacter</taxon>
    </lineage>
</organism>
<dbReference type="EMBL" id="LBHU01000004">
    <property type="protein sequence ID" value="KLI62818.1"/>
    <property type="molecule type" value="Genomic_DNA"/>
</dbReference>
<comment type="caution">
    <text evidence="1">The sequence shown here is derived from an EMBL/GenBank/DDBJ whole genome shotgun (WGS) entry which is preliminary data.</text>
</comment>
<dbReference type="RefSeq" id="WP_047094334.1">
    <property type="nucleotide sequence ID" value="NZ_LBHU01000004.1"/>
</dbReference>